<organism evidence="1 2">
    <name type="scientific">Levilactobacillus hammesii DSM 16381</name>
    <dbReference type="NCBI Taxonomy" id="1423753"/>
    <lineage>
        <taxon>Bacteria</taxon>
        <taxon>Bacillati</taxon>
        <taxon>Bacillota</taxon>
        <taxon>Bacilli</taxon>
        <taxon>Lactobacillales</taxon>
        <taxon>Lactobacillaceae</taxon>
        <taxon>Levilactobacillus</taxon>
    </lineage>
</organism>
<dbReference type="SUPFAM" id="SSF117987">
    <property type="entry name" value="CRISPR-associated protein"/>
    <property type="match status" value="2"/>
</dbReference>
<evidence type="ECO:0000313" key="1">
    <source>
        <dbReference type="EMBL" id="KRL96879.1"/>
    </source>
</evidence>
<dbReference type="CDD" id="cd09727">
    <property type="entry name" value="Cas6_I-E"/>
    <property type="match status" value="1"/>
</dbReference>
<dbReference type="NCBIfam" id="TIGR01907">
    <property type="entry name" value="casE_Cse3"/>
    <property type="match status" value="1"/>
</dbReference>
<dbReference type="RefSeq" id="WP_057732038.1">
    <property type="nucleotide sequence ID" value="NZ_AZFS01000023.1"/>
</dbReference>
<dbReference type="PATRIC" id="fig|1423753.3.peg.1890"/>
<evidence type="ECO:0000313" key="2">
    <source>
        <dbReference type="Proteomes" id="UP000051580"/>
    </source>
</evidence>
<gene>
    <name evidence="1" type="ORF">FD28_GL001808</name>
</gene>
<name>A0A0R1UUR2_9LACO</name>
<dbReference type="Gene3D" id="3.30.70.1210">
    <property type="entry name" value="Crispr-associated protein, domain 2"/>
    <property type="match status" value="1"/>
</dbReference>
<sequence length="223" mass="25703">MYLSRVEIASHNRAKIKDLTHLGAYHNWVEQSFPEEIQANQRRRHLWRIDQLAGKQYLLVLSEQQPARAELERYGVPGTAMTKSYDRLLDRIQTGQLYQFRLTANPTHTITAPGERQGRVFPHITIEQQRKWLIDRAEKSGFQLVKQQSAINPDDTPTWSFDIVGREWPMLHRKAGHGVRLSRVTFEGLLRVSDADTFKQTLTKGIGREKAFGMGLMTVIPEA</sequence>
<dbReference type="EMBL" id="AZFS01000023">
    <property type="protein sequence ID" value="KRL96879.1"/>
    <property type="molecule type" value="Genomic_DNA"/>
</dbReference>
<dbReference type="InterPro" id="IPR010179">
    <property type="entry name" value="CRISPR-assoc_prot_Cse3"/>
</dbReference>
<dbReference type="Pfam" id="PF08798">
    <property type="entry name" value="CRISPR_assoc"/>
    <property type="match status" value="1"/>
</dbReference>
<dbReference type="Gene3D" id="3.30.70.1200">
    <property type="entry name" value="Crispr-associated protein, domain 1"/>
    <property type="match status" value="1"/>
</dbReference>
<dbReference type="Proteomes" id="UP000051580">
    <property type="component" value="Unassembled WGS sequence"/>
</dbReference>
<protein>
    <submittedName>
        <fullName evidence="1">CRISPR associated family protein</fullName>
    </submittedName>
</protein>
<keyword evidence="2" id="KW-1185">Reference proteome</keyword>
<comment type="caution">
    <text evidence="1">The sequence shown here is derived from an EMBL/GenBank/DDBJ whole genome shotgun (WGS) entry which is preliminary data.</text>
</comment>
<dbReference type="AlphaFoldDB" id="A0A0R1UUR2"/>
<dbReference type="SMART" id="SM01101">
    <property type="entry name" value="CRISPR_assoc"/>
    <property type="match status" value="1"/>
</dbReference>
<reference evidence="1 2" key="1">
    <citation type="journal article" date="2015" name="Genome Announc.">
        <title>Expanding the biotechnology potential of lactobacilli through comparative genomics of 213 strains and associated genera.</title>
        <authorList>
            <person name="Sun Z."/>
            <person name="Harris H.M."/>
            <person name="McCann A."/>
            <person name="Guo C."/>
            <person name="Argimon S."/>
            <person name="Zhang W."/>
            <person name="Yang X."/>
            <person name="Jeffery I.B."/>
            <person name="Cooney J.C."/>
            <person name="Kagawa T.F."/>
            <person name="Liu W."/>
            <person name="Song Y."/>
            <person name="Salvetti E."/>
            <person name="Wrobel A."/>
            <person name="Rasinkangas P."/>
            <person name="Parkhill J."/>
            <person name="Rea M.C."/>
            <person name="O'Sullivan O."/>
            <person name="Ritari J."/>
            <person name="Douillard F.P."/>
            <person name="Paul Ross R."/>
            <person name="Yang R."/>
            <person name="Briner A.E."/>
            <person name="Felis G.E."/>
            <person name="de Vos W.M."/>
            <person name="Barrangou R."/>
            <person name="Klaenhammer T.R."/>
            <person name="Caufield P.W."/>
            <person name="Cui Y."/>
            <person name="Zhang H."/>
            <person name="O'Toole P.W."/>
        </authorList>
    </citation>
    <scope>NUCLEOTIDE SEQUENCE [LARGE SCALE GENOMIC DNA]</scope>
    <source>
        <strain evidence="1 2">DSM 16381</strain>
    </source>
</reference>
<proteinExistence type="predicted"/>
<dbReference type="OrthoDB" id="9795689at2"/>
<dbReference type="STRING" id="1423753.FD28_GL001808"/>
<accession>A0A0R1UUR2</accession>